<dbReference type="EMBL" id="JAVYJV010000005">
    <property type="protein sequence ID" value="KAK4370105.1"/>
    <property type="molecule type" value="Genomic_DNA"/>
</dbReference>
<dbReference type="Proteomes" id="UP001291623">
    <property type="component" value="Unassembled WGS sequence"/>
</dbReference>
<comment type="caution">
    <text evidence="4">The sequence shown here is derived from an EMBL/GenBank/DDBJ whole genome shotgun (WGS) entry which is preliminary data.</text>
</comment>
<keyword evidence="5" id="KW-1185">Reference proteome</keyword>
<dbReference type="PANTHER" id="PTHR31062">
    <property type="entry name" value="XYLOGLUCAN ENDOTRANSGLUCOSYLASE/HYDROLASE PROTEIN 8-RELATED"/>
    <property type="match status" value="1"/>
</dbReference>
<dbReference type="InterPro" id="IPR013320">
    <property type="entry name" value="ConA-like_dom_sf"/>
</dbReference>
<dbReference type="InterPro" id="IPR044791">
    <property type="entry name" value="Beta-glucanase/XTH"/>
</dbReference>
<dbReference type="InterPro" id="IPR000757">
    <property type="entry name" value="Beta-glucanase-like"/>
</dbReference>
<evidence type="ECO:0000259" key="3">
    <source>
        <dbReference type="PROSITE" id="PS51762"/>
    </source>
</evidence>
<evidence type="ECO:0000313" key="5">
    <source>
        <dbReference type="Proteomes" id="UP001291623"/>
    </source>
</evidence>
<feature type="domain" description="GH16" evidence="3">
    <location>
        <begin position="39"/>
        <end position="178"/>
    </location>
</feature>
<sequence length="178" mass="20079">MEEDLLSWSTSSGFNIGEGMGKELGLVLRLGKTSSSSHLHYIGRDDPYSTMNLILCGGYDRVKILDNGQLLPLSLDKNSGSGIRSNRQNMFGKIERKTKLVPCNSAGTTTTYYLFSLGPTHDEIDFEFLGTVSGELYILHTNVYTQGKGDKEQQFYLWFDPTKDFHTYSILWNPRSIM</sequence>
<dbReference type="AlphaFoldDB" id="A0AAE1VRY2"/>
<protein>
    <recommendedName>
        <fullName evidence="3">GH16 domain-containing protein</fullName>
    </recommendedName>
</protein>
<accession>A0AAE1VRY2</accession>
<evidence type="ECO:0000256" key="2">
    <source>
        <dbReference type="ARBA" id="ARBA00023295"/>
    </source>
</evidence>
<evidence type="ECO:0000256" key="1">
    <source>
        <dbReference type="ARBA" id="ARBA00022801"/>
    </source>
</evidence>
<dbReference type="SUPFAM" id="SSF49899">
    <property type="entry name" value="Concanavalin A-like lectins/glucanases"/>
    <property type="match status" value="1"/>
</dbReference>
<reference evidence="4" key="1">
    <citation type="submission" date="2023-12" db="EMBL/GenBank/DDBJ databases">
        <title>Genome assembly of Anisodus tanguticus.</title>
        <authorList>
            <person name="Wang Y.-J."/>
        </authorList>
    </citation>
    <scope>NUCLEOTIDE SEQUENCE</scope>
    <source>
        <strain evidence="4">KB-2021</strain>
        <tissue evidence="4">Leaf</tissue>
    </source>
</reference>
<dbReference type="GO" id="GO:0004553">
    <property type="term" value="F:hydrolase activity, hydrolyzing O-glycosyl compounds"/>
    <property type="evidence" value="ECO:0007669"/>
    <property type="project" value="InterPro"/>
</dbReference>
<keyword evidence="2" id="KW-0326">Glycosidase</keyword>
<organism evidence="4 5">
    <name type="scientific">Anisodus tanguticus</name>
    <dbReference type="NCBI Taxonomy" id="243964"/>
    <lineage>
        <taxon>Eukaryota</taxon>
        <taxon>Viridiplantae</taxon>
        <taxon>Streptophyta</taxon>
        <taxon>Embryophyta</taxon>
        <taxon>Tracheophyta</taxon>
        <taxon>Spermatophyta</taxon>
        <taxon>Magnoliopsida</taxon>
        <taxon>eudicotyledons</taxon>
        <taxon>Gunneridae</taxon>
        <taxon>Pentapetalae</taxon>
        <taxon>asterids</taxon>
        <taxon>lamiids</taxon>
        <taxon>Solanales</taxon>
        <taxon>Solanaceae</taxon>
        <taxon>Solanoideae</taxon>
        <taxon>Hyoscyameae</taxon>
        <taxon>Anisodus</taxon>
    </lineage>
</organism>
<name>A0AAE1VRY2_9SOLA</name>
<dbReference type="GO" id="GO:0005975">
    <property type="term" value="P:carbohydrate metabolic process"/>
    <property type="evidence" value="ECO:0007669"/>
    <property type="project" value="InterPro"/>
</dbReference>
<dbReference type="PROSITE" id="PS51762">
    <property type="entry name" value="GH16_2"/>
    <property type="match status" value="1"/>
</dbReference>
<dbReference type="Gene3D" id="2.60.120.200">
    <property type="match status" value="1"/>
</dbReference>
<keyword evidence="1" id="KW-0378">Hydrolase</keyword>
<proteinExistence type="predicted"/>
<dbReference type="Pfam" id="PF00722">
    <property type="entry name" value="Glyco_hydro_16"/>
    <property type="match status" value="1"/>
</dbReference>
<gene>
    <name evidence="4" type="ORF">RND71_009580</name>
</gene>
<evidence type="ECO:0000313" key="4">
    <source>
        <dbReference type="EMBL" id="KAK4370105.1"/>
    </source>
</evidence>